<sequence length="582" mass="65631">MSVGRSVGLSVGPSTRWFPDDNSRTLGARIMKLHRYIDHDLQMTPIDFEVTRYIDHDLQMTPIDFEVTRKRSDNKLPILRPPGTKNPVAKSPSLPKRQLSPEPQGRGKGVGPGALQVPDEGQQQGVSRSLEDLDREHEEELTRKENGSGGGSDITDDVIDGPTSGNTETSKRQADMVKVQEKIDKIMLLIKEEQGTKETNVNEYLKVAGEADKQQLIRIKQVFEKKNQKSTASLSTMQKKLEKYKKVLSDIETYGSHRQPKDKLRDMGQGLKGVVGNIKGAKESIVSKPREFAHLIKNKFGSADNIAALKTADENQHDDGEKSHGGGTLPASFKYLSDEENSSIAESGSGLGGHSSPPSNSANTSQQIVMSQLDFDALRAELRQTKDASNALREKLQQTLEEFESYKLDCKQETSVLRSLLEEERFKLERMEEQMNDIVELNQNEITNLKQDISGMEEKIEYRLEERTGDIHDLLENCQTRITKMELQQQQQQIISMEMVENVTFRTILTKLINVVLALLAVILVFVSTFANLLAPFLTTRARIVTTIVMITSFILSWNNWTHICDFLSYLLDNIRYLLPNR</sequence>
<organism evidence="10 11">
    <name type="scientific">Dreissena polymorpha</name>
    <name type="common">Zebra mussel</name>
    <name type="synonym">Mytilus polymorpha</name>
    <dbReference type="NCBI Taxonomy" id="45954"/>
    <lineage>
        <taxon>Eukaryota</taxon>
        <taxon>Metazoa</taxon>
        <taxon>Spiralia</taxon>
        <taxon>Lophotrochozoa</taxon>
        <taxon>Mollusca</taxon>
        <taxon>Bivalvia</taxon>
        <taxon>Autobranchia</taxon>
        <taxon>Heteroconchia</taxon>
        <taxon>Euheterodonta</taxon>
        <taxon>Imparidentia</taxon>
        <taxon>Neoheterodontei</taxon>
        <taxon>Myida</taxon>
        <taxon>Dreissenoidea</taxon>
        <taxon>Dreissenidae</taxon>
        <taxon>Dreissena</taxon>
    </lineage>
</organism>
<evidence type="ECO:0000256" key="8">
    <source>
        <dbReference type="SAM" id="MobiDB-lite"/>
    </source>
</evidence>
<comment type="similarity">
    <text evidence="2">Belongs to the TEX28 family.</text>
</comment>
<dbReference type="PANTHER" id="PTHR17613">
    <property type="entry name" value="CEREBRAL PROTEIN-11-RELATED"/>
    <property type="match status" value="1"/>
</dbReference>
<dbReference type="GO" id="GO:0016020">
    <property type="term" value="C:membrane"/>
    <property type="evidence" value="ECO:0007669"/>
    <property type="project" value="UniProtKB-SubCell"/>
</dbReference>
<gene>
    <name evidence="10" type="ORF">DPMN_021675</name>
</gene>
<evidence type="ECO:0000256" key="7">
    <source>
        <dbReference type="SAM" id="Coils"/>
    </source>
</evidence>
<feature type="transmembrane region" description="Helical" evidence="9">
    <location>
        <begin position="512"/>
        <end position="535"/>
    </location>
</feature>
<evidence type="ECO:0000313" key="11">
    <source>
        <dbReference type="Proteomes" id="UP000828390"/>
    </source>
</evidence>
<evidence type="ECO:0000256" key="1">
    <source>
        <dbReference type="ARBA" id="ARBA00004370"/>
    </source>
</evidence>
<evidence type="ECO:0000313" key="10">
    <source>
        <dbReference type="EMBL" id="KAH3897487.1"/>
    </source>
</evidence>
<dbReference type="Pfam" id="PF10267">
    <property type="entry name" value="Tmemb_cc2"/>
    <property type="match status" value="1"/>
</dbReference>
<dbReference type="GO" id="GO:0012505">
    <property type="term" value="C:endomembrane system"/>
    <property type="evidence" value="ECO:0007669"/>
    <property type="project" value="TreeGrafter"/>
</dbReference>
<evidence type="ECO:0000256" key="6">
    <source>
        <dbReference type="ARBA" id="ARBA00023136"/>
    </source>
</evidence>
<dbReference type="PANTHER" id="PTHR17613:SF14">
    <property type="entry name" value="DEMENTIN, ISOFORM H"/>
    <property type="match status" value="1"/>
</dbReference>
<keyword evidence="3 9" id="KW-0812">Transmembrane</keyword>
<dbReference type="Proteomes" id="UP000828390">
    <property type="component" value="Unassembled WGS sequence"/>
</dbReference>
<feature type="coiled-coil region" evidence="7">
    <location>
        <begin position="375"/>
        <end position="459"/>
    </location>
</feature>
<feature type="compositionally biased region" description="Basic and acidic residues" evidence="8">
    <location>
        <begin position="129"/>
        <end position="146"/>
    </location>
</feature>
<comment type="caution">
    <text evidence="10">The sequence shown here is derived from an EMBL/GenBank/DDBJ whole genome shotgun (WGS) entry which is preliminary data.</text>
</comment>
<evidence type="ECO:0000256" key="4">
    <source>
        <dbReference type="ARBA" id="ARBA00022989"/>
    </source>
</evidence>
<feature type="transmembrane region" description="Helical" evidence="9">
    <location>
        <begin position="542"/>
        <end position="561"/>
    </location>
</feature>
<feature type="region of interest" description="Disordered" evidence="8">
    <location>
        <begin position="340"/>
        <end position="365"/>
    </location>
</feature>
<reference evidence="10" key="2">
    <citation type="submission" date="2020-11" db="EMBL/GenBank/DDBJ databases">
        <authorList>
            <person name="McCartney M.A."/>
            <person name="Auch B."/>
            <person name="Kono T."/>
            <person name="Mallez S."/>
            <person name="Becker A."/>
            <person name="Gohl D.M."/>
            <person name="Silverstein K.A.T."/>
            <person name="Koren S."/>
            <person name="Bechman K.B."/>
            <person name="Herman A."/>
            <person name="Abrahante J.E."/>
            <person name="Garbe J."/>
        </authorList>
    </citation>
    <scope>NUCLEOTIDE SEQUENCE</scope>
    <source>
        <strain evidence="10">Duluth1</strain>
        <tissue evidence="10">Whole animal</tissue>
    </source>
</reference>
<protein>
    <recommendedName>
        <fullName evidence="12">Transmembrane and coiled-coil domains protein 1</fullName>
    </recommendedName>
</protein>
<keyword evidence="11" id="KW-1185">Reference proteome</keyword>
<dbReference type="InterPro" id="IPR019394">
    <property type="entry name" value="TEX28/TMCC"/>
</dbReference>
<feature type="compositionally biased region" description="Basic and acidic residues" evidence="8">
    <location>
        <begin position="314"/>
        <end position="324"/>
    </location>
</feature>
<evidence type="ECO:0000256" key="5">
    <source>
        <dbReference type="ARBA" id="ARBA00023054"/>
    </source>
</evidence>
<evidence type="ECO:0008006" key="12">
    <source>
        <dbReference type="Google" id="ProtNLM"/>
    </source>
</evidence>
<feature type="region of interest" description="Disordered" evidence="8">
    <location>
        <begin position="74"/>
        <end position="176"/>
    </location>
</feature>
<name>A0A9D4NIZ3_DREPO</name>
<dbReference type="AlphaFoldDB" id="A0A9D4NIZ3"/>
<keyword evidence="6 9" id="KW-0472">Membrane</keyword>
<proteinExistence type="inferred from homology"/>
<comment type="subcellular location">
    <subcellularLocation>
        <location evidence="1">Membrane</location>
    </subcellularLocation>
</comment>
<reference evidence="10" key="1">
    <citation type="journal article" date="2019" name="bioRxiv">
        <title>The Genome of the Zebra Mussel, Dreissena polymorpha: A Resource for Invasive Species Research.</title>
        <authorList>
            <person name="McCartney M.A."/>
            <person name="Auch B."/>
            <person name="Kono T."/>
            <person name="Mallez S."/>
            <person name="Zhang Y."/>
            <person name="Obille A."/>
            <person name="Becker A."/>
            <person name="Abrahante J.E."/>
            <person name="Garbe J."/>
            <person name="Badalamenti J.P."/>
            <person name="Herman A."/>
            <person name="Mangelson H."/>
            <person name="Liachko I."/>
            <person name="Sullivan S."/>
            <person name="Sone E.D."/>
            <person name="Koren S."/>
            <person name="Silverstein K.A.T."/>
            <person name="Beckman K.B."/>
            <person name="Gohl D.M."/>
        </authorList>
    </citation>
    <scope>NUCLEOTIDE SEQUENCE</scope>
    <source>
        <strain evidence="10">Duluth1</strain>
        <tissue evidence="10">Whole animal</tissue>
    </source>
</reference>
<accession>A0A9D4NIZ3</accession>
<evidence type="ECO:0000256" key="3">
    <source>
        <dbReference type="ARBA" id="ARBA00022692"/>
    </source>
</evidence>
<evidence type="ECO:0000256" key="2">
    <source>
        <dbReference type="ARBA" id="ARBA00008108"/>
    </source>
</evidence>
<feature type="region of interest" description="Disordered" evidence="8">
    <location>
        <begin position="314"/>
        <end position="333"/>
    </location>
</feature>
<evidence type="ECO:0000256" key="9">
    <source>
        <dbReference type="SAM" id="Phobius"/>
    </source>
</evidence>
<dbReference type="EMBL" id="JAIWYP010000001">
    <property type="protein sequence ID" value="KAH3897487.1"/>
    <property type="molecule type" value="Genomic_DNA"/>
</dbReference>
<keyword evidence="4 9" id="KW-1133">Transmembrane helix</keyword>
<keyword evidence="5 7" id="KW-0175">Coiled coil</keyword>